<dbReference type="EMBL" id="CP155573">
    <property type="protein sequence ID" value="XFO64582.1"/>
    <property type="molecule type" value="Genomic_DNA"/>
</dbReference>
<reference evidence="2" key="1">
    <citation type="submission" date="2024-05" db="EMBL/GenBank/DDBJ databases">
        <title>Isolation and characterization of Sporomusa carbonis sp. nov., a carboxydotrophic hydrogenogen in the genus of Sporomusa isolated from a charcoal burning pile.</title>
        <authorList>
            <person name="Boeer T."/>
            <person name="Rosenbaum F."/>
            <person name="Eysell L."/>
            <person name="Mueller V."/>
            <person name="Daniel R."/>
            <person name="Poehlein A."/>
        </authorList>
    </citation>
    <scope>NUCLEOTIDE SEQUENCE [LARGE SCALE GENOMIC DNA]</scope>
    <source>
        <strain evidence="2">DSM 10669</strain>
    </source>
</reference>
<dbReference type="SUPFAM" id="SSF54909">
    <property type="entry name" value="Dimeric alpha+beta barrel"/>
    <property type="match status" value="1"/>
</dbReference>
<dbReference type="RefSeq" id="WP_094606020.1">
    <property type="nucleotide sequence ID" value="NZ_CP155573.1"/>
</dbReference>
<keyword evidence="3" id="KW-1185">Reference proteome</keyword>
<dbReference type="InterPro" id="IPR011008">
    <property type="entry name" value="Dimeric_a/b-barrel"/>
</dbReference>
<dbReference type="Proteomes" id="UP000216752">
    <property type="component" value="Chromosome"/>
</dbReference>
<dbReference type="InterPro" id="IPR007138">
    <property type="entry name" value="ABM_dom"/>
</dbReference>
<protein>
    <recommendedName>
        <fullName evidence="1">ABM domain-containing protein</fullName>
    </recommendedName>
</protein>
<organism evidence="2 3">
    <name type="scientific">Sporomusa silvacetica DSM 10669</name>
    <dbReference type="NCBI Taxonomy" id="1123289"/>
    <lineage>
        <taxon>Bacteria</taxon>
        <taxon>Bacillati</taxon>
        <taxon>Bacillota</taxon>
        <taxon>Negativicutes</taxon>
        <taxon>Selenomonadales</taxon>
        <taxon>Sporomusaceae</taxon>
        <taxon>Sporomusa</taxon>
    </lineage>
</organism>
<name>A0ABZ3IFZ1_9FIRM</name>
<proteinExistence type="predicted"/>
<gene>
    <name evidence="2" type="ORF">SPSIL_006840</name>
</gene>
<feature type="domain" description="ABM" evidence="1">
    <location>
        <begin position="8"/>
        <end position="71"/>
    </location>
</feature>
<dbReference type="Gene3D" id="3.30.70.100">
    <property type="match status" value="1"/>
</dbReference>
<accession>A0ABZ3IFZ1</accession>
<dbReference type="Pfam" id="PF03992">
    <property type="entry name" value="ABM"/>
    <property type="match status" value="1"/>
</dbReference>
<evidence type="ECO:0000313" key="2">
    <source>
        <dbReference type="EMBL" id="XFO64582.1"/>
    </source>
</evidence>
<sequence>MKEQVSWIFEVSINDGELDNFKALMKEMVDSTAANEPGTLAYEWSISADGIQCHIHEWYKDSAATVAHLTTFKANYAARLMSMCMATRFVVYGNPDSSVHEALEGFGAIYMSPIGGFVR</sequence>
<evidence type="ECO:0000313" key="3">
    <source>
        <dbReference type="Proteomes" id="UP000216752"/>
    </source>
</evidence>
<evidence type="ECO:0000259" key="1">
    <source>
        <dbReference type="Pfam" id="PF03992"/>
    </source>
</evidence>